<dbReference type="SUPFAM" id="SSF69572">
    <property type="entry name" value="Activating enzymes of the ubiquitin-like proteins"/>
    <property type="match status" value="1"/>
</dbReference>
<accession>A0ABC8J297</accession>
<sequence length="110" mass="12279">MLRTICGLEDVGKPKAEVAAKRVMVRVSRVEIVPHFSQYDEDDTPRRETIKPMVYGGTQVKFPLCTLAHLGMQLIVLNMLISLSGLSLFFLKVHGGKSFDPDEPEHEVGL</sequence>
<organism evidence="2 3">
    <name type="scientific">Eruca vesicaria subsp. sativa</name>
    <name type="common">Garden rocket</name>
    <name type="synonym">Eruca sativa</name>
    <dbReference type="NCBI Taxonomy" id="29727"/>
    <lineage>
        <taxon>Eukaryota</taxon>
        <taxon>Viridiplantae</taxon>
        <taxon>Streptophyta</taxon>
        <taxon>Embryophyta</taxon>
        <taxon>Tracheophyta</taxon>
        <taxon>Spermatophyta</taxon>
        <taxon>Magnoliopsida</taxon>
        <taxon>eudicotyledons</taxon>
        <taxon>Gunneridae</taxon>
        <taxon>Pentapetalae</taxon>
        <taxon>rosids</taxon>
        <taxon>malvids</taxon>
        <taxon>Brassicales</taxon>
        <taxon>Brassicaceae</taxon>
        <taxon>Brassiceae</taxon>
        <taxon>Eruca</taxon>
    </lineage>
</organism>
<dbReference type="InterPro" id="IPR035985">
    <property type="entry name" value="Ubiquitin-activating_enz"/>
</dbReference>
<keyword evidence="1" id="KW-1133">Transmembrane helix</keyword>
<evidence type="ECO:0000313" key="3">
    <source>
        <dbReference type="Proteomes" id="UP001642260"/>
    </source>
</evidence>
<keyword evidence="1" id="KW-0812">Transmembrane</keyword>
<name>A0ABC8J297_ERUVS</name>
<dbReference type="Gene3D" id="3.40.50.720">
    <property type="entry name" value="NAD(P)-binding Rossmann-like Domain"/>
    <property type="match status" value="1"/>
</dbReference>
<comment type="caution">
    <text evidence="2">The sequence shown here is derived from an EMBL/GenBank/DDBJ whole genome shotgun (WGS) entry which is preliminary data.</text>
</comment>
<dbReference type="EMBL" id="CAKOAT010058155">
    <property type="protein sequence ID" value="CAH8303127.1"/>
    <property type="molecule type" value="Genomic_DNA"/>
</dbReference>
<keyword evidence="3" id="KW-1185">Reference proteome</keyword>
<dbReference type="AlphaFoldDB" id="A0ABC8J297"/>
<keyword evidence="1" id="KW-0472">Membrane</keyword>
<feature type="transmembrane region" description="Helical" evidence="1">
    <location>
        <begin position="70"/>
        <end position="91"/>
    </location>
</feature>
<evidence type="ECO:0000313" key="2">
    <source>
        <dbReference type="EMBL" id="CAH8303127.1"/>
    </source>
</evidence>
<reference evidence="2 3" key="1">
    <citation type="submission" date="2022-03" db="EMBL/GenBank/DDBJ databases">
        <authorList>
            <person name="Macdonald S."/>
            <person name="Ahmed S."/>
            <person name="Newling K."/>
        </authorList>
    </citation>
    <scope>NUCLEOTIDE SEQUENCE [LARGE SCALE GENOMIC DNA]</scope>
</reference>
<protein>
    <submittedName>
        <fullName evidence="2">Uncharacterized protein</fullName>
    </submittedName>
</protein>
<proteinExistence type="predicted"/>
<gene>
    <name evidence="2" type="ORF">ERUC_LOCUS3338</name>
</gene>
<dbReference type="Proteomes" id="UP001642260">
    <property type="component" value="Unassembled WGS sequence"/>
</dbReference>
<evidence type="ECO:0000256" key="1">
    <source>
        <dbReference type="SAM" id="Phobius"/>
    </source>
</evidence>